<sequence>MNIDSPEEMLNLTKLKDLAQRKRMEFNANLKGTTGAGVNSGSKLGNSGGVSSGTGAKGNKSGVASGVASGGVSGGVSGVVKNNKTNGRAPLKTKQDARRAQ</sequence>
<dbReference type="Proteomes" id="UP001304243">
    <property type="component" value="Unassembled WGS sequence"/>
</dbReference>
<protein>
    <submittedName>
        <fullName evidence="2">Uncharacterized protein</fullName>
    </submittedName>
</protein>
<feature type="compositionally biased region" description="Gly residues" evidence="1">
    <location>
        <begin position="46"/>
        <end position="56"/>
    </location>
</feature>
<keyword evidence="3" id="KW-1185">Reference proteome</keyword>
<feature type="region of interest" description="Disordered" evidence="1">
    <location>
        <begin position="28"/>
        <end position="101"/>
    </location>
</feature>
<name>A0AAN7D2J0_9FUNG</name>
<dbReference type="RefSeq" id="XP_064675598.1">
    <property type="nucleotide sequence ID" value="XM_064832370.1"/>
</dbReference>
<gene>
    <name evidence="2" type="ORF">ATC70_013204</name>
</gene>
<feature type="compositionally biased region" description="Gly residues" evidence="1">
    <location>
        <begin position="68"/>
        <end position="77"/>
    </location>
</feature>
<feature type="compositionally biased region" description="Polar residues" evidence="1">
    <location>
        <begin position="30"/>
        <end position="45"/>
    </location>
</feature>
<organism evidence="2 3">
    <name type="scientific">Mucor velutinosus</name>
    <dbReference type="NCBI Taxonomy" id="708070"/>
    <lineage>
        <taxon>Eukaryota</taxon>
        <taxon>Fungi</taxon>
        <taxon>Fungi incertae sedis</taxon>
        <taxon>Mucoromycota</taxon>
        <taxon>Mucoromycotina</taxon>
        <taxon>Mucoromycetes</taxon>
        <taxon>Mucorales</taxon>
        <taxon>Mucorineae</taxon>
        <taxon>Mucoraceae</taxon>
        <taxon>Mucor</taxon>
    </lineage>
</organism>
<evidence type="ECO:0000256" key="1">
    <source>
        <dbReference type="SAM" id="MobiDB-lite"/>
    </source>
</evidence>
<comment type="caution">
    <text evidence="2">The sequence shown here is derived from an EMBL/GenBank/DDBJ whole genome shotgun (WGS) entry which is preliminary data.</text>
</comment>
<accession>A0AAN7D2J0</accession>
<dbReference type="GeneID" id="89956890"/>
<evidence type="ECO:0000313" key="3">
    <source>
        <dbReference type="Proteomes" id="UP001304243"/>
    </source>
</evidence>
<dbReference type="EMBL" id="JASEJX010000042">
    <property type="protein sequence ID" value="KAK4508932.1"/>
    <property type="molecule type" value="Genomic_DNA"/>
</dbReference>
<evidence type="ECO:0000313" key="2">
    <source>
        <dbReference type="EMBL" id="KAK4508932.1"/>
    </source>
</evidence>
<reference evidence="2 3" key="1">
    <citation type="submission" date="2022-11" db="EMBL/GenBank/DDBJ databases">
        <title>Mucor velutinosus strain NIH1002 WGS.</title>
        <authorList>
            <person name="Subramanian P."/>
            <person name="Mullikin J.C."/>
            <person name="Segre J.A."/>
            <person name="Zelazny A.M."/>
        </authorList>
    </citation>
    <scope>NUCLEOTIDE SEQUENCE [LARGE SCALE GENOMIC DNA]</scope>
    <source>
        <strain evidence="2 3">NIH1002</strain>
    </source>
</reference>
<proteinExistence type="predicted"/>
<dbReference type="AlphaFoldDB" id="A0AAN7D2J0"/>